<proteinExistence type="predicted"/>
<comment type="caution">
    <text evidence="1">The sequence shown here is derived from an EMBL/GenBank/DDBJ whole genome shotgun (WGS) entry which is preliminary data.</text>
</comment>
<name>A0ABP7FRY8_9ACTN</name>
<evidence type="ECO:0000313" key="2">
    <source>
        <dbReference type="Proteomes" id="UP001500908"/>
    </source>
</evidence>
<evidence type="ECO:0000313" key="1">
    <source>
        <dbReference type="EMBL" id="GAA3744422.1"/>
    </source>
</evidence>
<dbReference type="EMBL" id="BAABDD010000010">
    <property type="protein sequence ID" value="GAA3744422.1"/>
    <property type="molecule type" value="Genomic_DNA"/>
</dbReference>
<keyword evidence="2" id="KW-1185">Reference proteome</keyword>
<accession>A0ABP7FRY8</accession>
<gene>
    <name evidence="1" type="ORF">GCM10022402_25050</name>
</gene>
<protein>
    <submittedName>
        <fullName evidence="1">Uncharacterized protein</fullName>
    </submittedName>
</protein>
<sequence>MEDSATKQCVIFCSGGCQRSRQRYQALRPLMAGPVTLAIQYCGAPGTISRSALMARQELGWQPHLIPGILEETDRGQP</sequence>
<organism evidence="1 2">
    <name type="scientific">Salinactinospora qingdaonensis</name>
    <dbReference type="NCBI Taxonomy" id="702744"/>
    <lineage>
        <taxon>Bacteria</taxon>
        <taxon>Bacillati</taxon>
        <taxon>Actinomycetota</taxon>
        <taxon>Actinomycetes</taxon>
        <taxon>Streptosporangiales</taxon>
        <taxon>Nocardiopsidaceae</taxon>
        <taxon>Salinactinospora</taxon>
    </lineage>
</organism>
<dbReference type="Proteomes" id="UP001500908">
    <property type="component" value="Unassembled WGS sequence"/>
</dbReference>
<reference evidence="2" key="1">
    <citation type="journal article" date="2019" name="Int. J. Syst. Evol. Microbiol.">
        <title>The Global Catalogue of Microorganisms (GCM) 10K type strain sequencing project: providing services to taxonomists for standard genome sequencing and annotation.</title>
        <authorList>
            <consortium name="The Broad Institute Genomics Platform"/>
            <consortium name="The Broad Institute Genome Sequencing Center for Infectious Disease"/>
            <person name="Wu L."/>
            <person name="Ma J."/>
        </authorList>
    </citation>
    <scope>NUCLEOTIDE SEQUENCE [LARGE SCALE GENOMIC DNA]</scope>
    <source>
        <strain evidence="2">JCM 17137</strain>
    </source>
</reference>